<dbReference type="EMBL" id="SGXC01000001">
    <property type="protein sequence ID" value="RZS86638.1"/>
    <property type="molecule type" value="Genomic_DNA"/>
</dbReference>
<evidence type="ECO:0000313" key="7">
    <source>
        <dbReference type="Proteomes" id="UP000292445"/>
    </source>
</evidence>
<dbReference type="AlphaFoldDB" id="A0A4Q7NNP7"/>
<dbReference type="PROSITE" id="PS00550">
    <property type="entry name" value="HEMERYTHRINS"/>
    <property type="match status" value="1"/>
</dbReference>
<evidence type="ECO:0000313" key="6">
    <source>
        <dbReference type="EMBL" id="RZS86638.1"/>
    </source>
</evidence>
<dbReference type="OrthoDB" id="5296936at2"/>
<dbReference type="InterPro" id="IPR016131">
    <property type="entry name" value="Haemerythrin_Fe_BS"/>
</dbReference>
<dbReference type="CDD" id="cd12107">
    <property type="entry name" value="Hemerythrin"/>
    <property type="match status" value="1"/>
</dbReference>
<dbReference type="Gene3D" id="1.20.120.50">
    <property type="entry name" value="Hemerythrin-like"/>
    <property type="match status" value="1"/>
</dbReference>
<dbReference type="InterPro" id="IPR050669">
    <property type="entry name" value="Hemerythrin"/>
</dbReference>
<dbReference type="SUPFAM" id="SSF47188">
    <property type="entry name" value="Hemerythrin-like"/>
    <property type="match status" value="1"/>
</dbReference>
<keyword evidence="2" id="KW-0561">Oxygen transport</keyword>
<dbReference type="GO" id="GO:0005344">
    <property type="term" value="F:oxygen carrier activity"/>
    <property type="evidence" value="ECO:0007669"/>
    <property type="project" value="UniProtKB-KW"/>
</dbReference>
<evidence type="ECO:0000256" key="4">
    <source>
        <dbReference type="ARBA" id="ARBA00023004"/>
    </source>
</evidence>
<dbReference type="PANTHER" id="PTHR37164">
    <property type="entry name" value="BACTERIOHEMERYTHRIN"/>
    <property type="match status" value="1"/>
</dbReference>
<keyword evidence="7" id="KW-1185">Reference proteome</keyword>
<dbReference type="Proteomes" id="UP000292445">
    <property type="component" value="Unassembled WGS sequence"/>
</dbReference>
<dbReference type="RefSeq" id="WP_130357714.1">
    <property type="nucleotide sequence ID" value="NZ_SGXC01000001.1"/>
</dbReference>
<name>A0A4Q7NNP7_9BURK</name>
<proteinExistence type="inferred from homology"/>
<sequence length="159" mass="18343">MKQEPTLRDDSAPRPESDTSFLWSDARLLGFHPMDESHKEFYDVAFRLLTCTQDSAPAALDAFEEHVKSHFGQEEEWMRTTEFPPSDCHVQEHEAVMKSTREVRELFLSGQADVALVHDFAMHLFQWFPGHADYLDAALAAWMSKRAYGGKPIVLRRKM</sequence>
<comment type="caution">
    <text evidence="6">The sequence shown here is derived from an EMBL/GenBank/DDBJ whole genome shotgun (WGS) entry which is preliminary data.</text>
</comment>
<evidence type="ECO:0000259" key="5">
    <source>
        <dbReference type="Pfam" id="PF01814"/>
    </source>
</evidence>
<accession>A0A4Q7NNP7</accession>
<dbReference type="NCBIfam" id="TIGR02481">
    <property type="entry name" value="hemeryth_dom"/>
    <property type="match status" value="1"/>
</dbReference>
<evidence type="ECO:0000256" key="3">
    <source>
        <dbReference type="ARBA" id="ARBA00022723"/>
    </source>
</evidence>
<dbReference type="InterPro" id="IPR012827">
    <property type="entry name" value="Hemerythrin_metal-bd"/>
</dbReference>
<dbReference type="PANTHER" id="PTHR37164:SF1">
    <property type="entry name" value="BACTERIOHEMERYTHRIN"/>
    <property type="match status" value="1"/>
</dbReference>
<protein>
    <submittedName>
        <fullName evidence="6">Hemerythrin-like metal-binding protein</fullName>
    </submittedName>
</protein>
<feature type="domain" description="Hemerythrin-like" evidence="5">
    <location>
        <begin position="31"/>
        <end position="133"/>
    </location>
</feature>
<evidence type="ECO:0000256" key="2">
    <source>
        <dbReference type="ARBA" id="ARBA00022621"/>
    </source>
</evidence>
<keyword evidence="4" id="KW-0408">Iron</keyword>
<evidence type="ECO:0000256" key="1">
    <source>
        <dbReference type="ARBA" id="ARBA00010587"/>
    </source>
</evidence>
<dbReference type="Pfam" id="PF01814">
    <property type="entry name" value="Hemerythrin"/>
    <property type="match status" value="1"/>
</dbReference>
<reference evidence="6 7" key="1">
    <citation type="submission" date="2019-02" db="EMBL/GenBank/DDBJ databases">
        <title>Genomic Encyclopedia of Type Strains, Phase IV (KMG-IV): sequencing the most valuable type-strain genomes for metagenomic binning, comparative biology and taxonomic classification.</title>
        <authorList>
            <person name="Goeker M."/>
        </authorList>
    </citation>
    <scope>NUCLEOTIDE SEQUENCE [LARGE SCALE GENOMIC DNA]</scope>
    <source>
        <strain evidence="6 7">K24</strain>
    </source>
</reference>
<gene>
    <name evidence="6" type="ORF">EV675_2686</name>
</gene>
<dbReference type="InterPro" id="IPR035938">
    <property type="entry name" value="Hemerythrin-like_sf"/>
</dbReference>
<comment type="similarity">
    <text evidence="1">Belongs to the hemerythrin family.</text>
</comment>
<keyword evidence="2" id="KW-0813">Transport</keyword>
<dbReference type="GO" id="GO:0046872">
    <property type="term" value="F:metal ion binding"/>
    <property type="evidence" value="ECO:0007669"/>
    <property type="project" value="UniProtKB-KW"/>
</dbReference>
<dbReference type="InterPro" id="IPR012312">
    <property type="entry name" value="Hemerythrin-like"/>
</dbReference>
<keyword evidence="3" id="KW-0479">Metal-binding</keyword>
<organism evidence="6 7">
    <name type="scientific">Pigmentiphaga kullae</name>
    <dbReference type="NCBI Taxonomy" id="151784"/>
    <lineage>
        <taxon>Bacteria</taxon>
        <taxon>Pseudomonadati</taxon>
        <taxon>Pseudomonadota</taxon>
        <taxon>Betaproteobacteria</taxon>
        <taxon>Burkholderiales</taxon>
        <taxon>Alcaligenaceae</taxon>
        <taxon>Pigmentiphaga</taxon>
    </lineage>
</organism>